<dbReference type="eggNOG" id="COG0275">
    <property type="taxonomic scope" value="Bacteria"/>
</dbReference>
<dbReference type="EC" id="2.1.1.199" evidence="6"/>
<dbReference type="STRING" id="584708.Apau_1496"/>
<keyword evidence="6" id="KW-0963">Cytoplasm</keyword>
<keyword evidence="4 6" id="KW-0808">Transferase</keyword>
<feature type="binding site" evidence="6">
    <location>
        <position position="52"/>
    </location>
    <ligand>
        <name>S-adenosyl-L-methionine</name>
        <dbReference type="ChEBI" id="CHEBI:59789"/>
    </ligand>
</feature>
<dbReference type="OrthoDB" id="9806637at2"/>
<accession>E3D109</accession>
<evidence type="ECO:0000313" key="9">
    <source>
        <dbReference type="Proteomes" id="UP000005096"/>
    </source>
</evidence>
<protein>
    <recommendedName>
        <fullName evidence="6">Ribosomal RNA small subunit methyltransferase H</fullName>
        <ecNumber evidence="6">2.1.1.199</ecNumber>
    </recommendedName>
    <alternativeName>
        <fullName evidence="6">16S rRNA m(4)C1402 methyltransferase</fullName>
    </alternativeName>
    <alternativeName>
        <fullName evidence="6">rRNA (cytosine-N(4)-)-methyltransferase RsmH</fullName>
    </alternativeName>
</protein>
<evidence type="ECO:0000256" key="2">
    <source>
        <dbReference type="ARBA" id="ARBA00022552"/>
    </source>
</evidence>
<evidence type="ECO:0000256" key="7">
    <source>
        <dbReference type="SAM" id="MobiDB-lite"/>
    </source>
</evidence>
<feature type="binding site" evidence="6">
    <location>
        <position position="107"/>
    </location>
    <ligand>
        <name>S-adenosyl-L-methionine</name>
        <dbReference type="ChEBI" id="CHEBI:59789"/>
    </ligand>
</feature>
<proteinExistence type="inferred from homology"/>
<dbReference type="InterPro" id="IPR029063">
    <property type="entry name" value="SAM-dependent_MTases_sf"/>
</dbReference>
<keyword evidence="3 6" id="KW-0489">Methyltransferase</keyword>
<reference evidence="8 9" key="1">
    <citation type="journal article" date="2010" name="Stand. Genomic Sci.">
        <title>Non-contiguous finished genome sequence of Aminomonas paucivorans type strain (GLU-3).</title>
        <authorList>
            <person name="Pitluck S."/>
            <person name="Yasawong M."/>
            <person name="Held B."/>
            <person name="Lapidus A."/>
            <person name="Nolan M."/>
            <person name="Copeland A."/>
            <person name="Lucas S."/>
            <person name="Del Rio T.G."/>
            <person name="Tice H."/>
            <person name="Cheng J.F."/>
            <person name="Chertkov O."/>
            <person name="Goodwin L."/>
            <person name="Tapia R."/>
            <person name="Han C."/>
            <person name="Liolios K."/>
            <person name="Ivanova N."/>
            <person name="Mavromatis K."/>
            <person name="Ovchinnikova G."/>
            <person name="Pati A."/>
            <person name="Chen A."/>
            <person name="Palaniappan K."/>
            <person name="Land M."/>
            <person name="Hauser L."/>
            <person name="Chang Y.J."/>
            <person name="Jeffries C.D."/>
            <person name="Pukall R."/>
            <person name="Spring S."/>
            <person name="Rohde M."/>
            <person name="Sikorski J."/>
            <person name="Goker M."/>
            <person name="Woyke T."/>
            <person name="Bristow J."/>
            <person name="Eisen J.A."/>
            <person name="Markowitz V."/>
            <person name="Hugenholtz P."/>
            <person name="Kyrpides N.C."/>
            <person name="Klenk H.P."/>
        </authorList>
    </citation>
    <scope>NUCLEOTIDE SEQUENCE [LARGE SCALE GENOMIC DNA]</scope>
    <source>
        <strain evidence="8 9">DSM 12260</strain>
    </source>
</reference>
<evidence type="ECO:0000313" key="8">
    <source>
        <dbReference type="EMBL" id="EFQ23915.1"/>
    </source>
</evidence>
<organism evidence="8 9">
    <name type="scientific">Aminomonas paucivorans DSM 12260</name>
    <dbReference type="NCBI Taxonomy" id="584708"/>
    <lineage>
        <taxon>Bacteria</taxon>
        <taxon>Thermotogati</taxon>
        <taxon>Synergistota</taxon>
        <taxon>Synergistia</taxon>
        <taxon>Synergistales</taxon>
        <taxon>Synergistaceae</taxon>
        <taxon>Aminomonas</taxon>
    </lineage>
</organism>
<comment type="similarity">
    <text evidence="1 6">Belongs to the methyltransferase superfamily. RsmH family.</text>
</comment>
<keyword evidence="5 6" id="KW-0949">S-adenosyl-L-methionine</keyword>
<dbReference type="SUPFAM" id="SSF81799">
    <property type="entry name" value="Putative methyltransferase TM0872, insert domain"/>
    <property type="match status" value="1"/>
</dbReference>
<feature type="binding site" evidence="6">
    <location>
        <position position="79"/>
    </location>
    <ligand>
        <name>S-adenosyl-L-methionine</name>
        <dbReference type="ChEBI" id="CHEBI:59789"/>
    </ligand>
</feature>
<comment type="function">
    <text evidence="6">Specifically methylates the N4 position of cytidine in position 1402 (C1402) of 16S rRNA.</text>
</comment>
<dbReference type="PANTHER" id="PTHR11265:SF0">
    <property type="entry name" value="12S RRNA N4-METHYLCYTIDINE METHYLTRANSFERASE"/>
    <property type="match status" value="1"/>
</dbReference>
<dbReference type="HAMAP" id="MF_01007">
    <property type="entry name" value="16SrRNA_methyltr_H"/>
    <property type="match status" value="1"/>
</dbReference>
<feature type="binding site" evidence="6">
    <location>
        <position position="100"/>
    </location>
    <ligand>
        <name>S-adenosyl-L-methionine</name>
        <dbReference type="ChEBI" id="CHEBI:59789"/>
    </ligand>
</feature>
<dbReference type="Pfam" id="PF01795">
    <property type="entry name" value="Methyltransf_5"/>
    <property type="match status" value="1"/>
</dbReference>
<dbReference type="GO" id="GO:0005737">
    <property type="term" value="C:cytoplasm"/>
    <property type="evidence" value="ECO:0007669"/>
    <property type="project" value="UniProtKB-SubCell"/>
</dbReference>
<evidence type="ECO:0000256" key="3">
    <source>
        <dbReference type="ARBA" id="ARBA00022603"/>
    </source>
</evidence>
<comment type="catalytic activity">
    <reaction evidence="6">
        <text>cytidine(1402) in 16S rRNA + S-adenosyl-L-methionine = N(4)-methylcytidine(1402) in 16S rRNA + S-adenosyl-L-homocysteine + H(+)</text>
        <dbReference type="Rhea" id="RHEA:42928"/>
        <dbReference type="Rhea" id="RHEA-COMP:10286"/>
        <dbReference type="Rhea" id="RHEA-COMP:10287"/>
        <dbReference type="ChEBI" id="CHEBI:15378"/>
        <dbReference type="ChEBI" id="CHEBI:57856"/>
        <dbReference type="ChEBI" id="CHEBI:59789"/>
        <dbReference type="ChEBI" id="CHEBI:74506"/>
        <dbReference type="ChEBI" id="CHEBI:82748"/>
        <dbReference type="EC" id="2.1.1.199"/>
    </reaction>
</comment>
<gene>
    <name evidence="6" type="primary">rsmH</name>
    <name evidence="8" type="ORF">Apau_1496</name>
</gene>
<dbReference type="AlphaFoldDB" id="E3D109"/>
<evidence type="ECO:0000256" key="6">
    <source>
        <dbReference type="HAMAP-Rule" id="MF_01007"/>
    </source>
</evidence>
<dbReference type="HOGENOM" id="CLU_038422_1_1_0"/>
<dbReference type="SUPFAM" id="SSF53335">
    <property type="entry name" value="S-adenosyl-L-methionine-dependent methyltransferases"/>
    <property type="match status" value="1"/>
</dbReference>
<dbReference type="Proteomes" id="UP000005096">
    <property type="component" value="Chromosome"/>
</dbReference>
<dbReference type="Gene3D" id="3.40.50.150">
    <property type="entry name" value="Vaccinia Virus protein VP39"/>
    <property type="match status" value="1"/>
</dbReference>
<dbReference type="PaxDb" id="584708-Apau_1496"/>
<evidence type="ECO:0000256" key="5">
    <source>
        <dbReference type="ARBA" id="ARBA00022691"/>
    </source>
</evidence>
<dbReference type="GO" id="GO:0071424">
    <property type="term" value="F:rRNA (cytosine-N4-)-methyltransferase activity"/>
    <property type="evidence" value="ECO:0007669"/>
    <property type="project" value="UniProtKB-UniRule"/>
</dbReference>
<dbReference type="InterPro" id="IPR023397">
    <property type="entry name" value="SAM-dep_MeTrfase_MraW_recog"/>
</dbReference>
<evidence type="ECO:0000256" key="1">
    <source>
        <dbReference type="ARBA" id="ARBA00010396"/>
    </source>
</evidence>
<dbReference type="EMBL" id="CM001022">
    <property type="protein sequence ID" value="EFQ23915.1"/>
    <property type="molecule type" value="Genomic_DNA"/>
</dbReference>
<keyword evidence="2 6" id="KW-0698">rRNA processing</keyword>
<dbReference type="PIRSF" id="PIRSF004486">
    <property type="entry name" value="MraW"/>
    <property type="match status" value="1"/>
</dbReference>
<sequence>MMLHVPVMLQEVLEALRPWEEQVCVVDGTLGAAGHARAILANCPRCRLVGIDQDPSALDEARLNLAPYGDRVTLIPGNFRDLSTLLPRYEIKVCSAFLFDLGVSSMQIDREERGFSFHGEGPLDMRMDSGTLSRGVTAADIVNSWELGDLIGLFRRYGEDPFAVPIARAIVMHRERYGPLMTTESLVALIRRTLPAPAQRKAGTHPARRIFQALRIAVNDEMEALRETLESLPSFCGDPSTVVFITYHSLEDRLVKQHMKTWAAEGKGLLVTKKPLVPREEEIRENKRSRSAKLRVFRFGPVPTREERRAARRKEGRSGGLPSA</sequence>
<keyword evidence="9" id="KW-1185">Reference proteome</keyword>
<dbReference type="NCBIfam" id="TIGR00006">
    <property type="entry name" value="16S rRNA (cytosine(1402)-N(4))-methyltransferase RsmH"/>
    <property type="match status" value="1"/>
</dbReference>
<dbReference type="InterPro" id="IPR002903">
    <property type="entry name" value="RsmH"/>
</dbReference>
<dbReference type="PANTHER" id="PTHR11265">
    <property type="entry name" value="S-ADENOSYL-METHYLTRANSFERASE MRAW"/>
    <property type="match status" value="1"/>
</dbReference>
<feature type="region of interest" description="Disordered" evidence="7">
    <location>
        <begin position="282"/>
        <end position="324"/>
    </location>
</feature>
<dbReference type="GO" id="GO:0070475">
    <property type="term" value="P:rRNA base methylation"/>
    <property type="evidence" value="ECO:0007669"/>
    <property type="project" value="UniProtKB-UniRule"/>
</dbReference>
<dbReference type="Gene3D" id="1.10.150.170">
    <property type="entry name" value="Putative methyltransferase TM0872, insert domain"/>
    <property type="match status" value="1"/>
</dbReference>
<name>E3D109_9BACT</name>
<evidence type="ECO:0000256" key="4">
    <source>
        <dbReference type="ARBA" id="ARBA00022679"/>
    </source>
</evidence>
<feature type="binding site" evidence="6">
    <location>
        <begin position="33"/>
        <end position="35"/>
    </location>
    <ligand>
        <name>S-adenosyl-L-methionine</name>
        <dbReference type="ChEBI" id="CHEBI:59789"/>
    </ligand>
</feature>
<comment type="subcellular location">
    <subcellularLocation>
        <location evidence="6">Cytoplasm</location>
    </subcellularLocation>
</comment>